<proteinExistence type="predicted"/>
<protein>
    <submittedName>
        <fullName evidence="2">NUC153 domain-containing protein</fullName>
    </submittedName>
</protein>
<dbReference type="Proteomes" id="UP000887576">
    <property type="component" value="Unplaced"/>
</dbReference>
<accession>A0AC34RMI5</accession>
<evidence type="ECO:0000313" key="1">
    <source>
        <dbReference type="Proteomes" id="UP000887576"/>
    </source>
</evidence>
<evidence type="ECO:0000313" key="2">
    <source>
        <dbReference type="WBParaSite" id="JU765_v2.g8301.t1"/>
    </source>
</evidence>
<dbReference type="WBParaSite" id="JU765_v2.g8301.t1">
    <property type="protein sequence ID" value="JU765_v2.g8301.t1"/>
    <property type="gene ID" value="JU765_v2.g8301"/>
</dbReference>
<sequence>MSEKLEDDDRFKEVSHLTVFNEMRRNEQKVQVDSRFKEMFTNKDFGIGRVGIDLRGRPLHEDQIRGVTDLYEYESEEEDKDEKIVLDLARGAGNMYSSDEDSEDTVDSEMEDDVDKDNEMKVTVWDKLNSHVKHVEWASKRLAICNMDWDKIRAEDLFLVLNSFKPPSGKLLKLSIYLSDFGAERVKKEMQEGPQINPIDDSKKDKEAAEVEAVRHYQFERMKYYYAIAEFDSIETATHIYEQCDRMEYESSGIQLDLRFVPDETTFDEERLREGVEFDSMNPSKFKPSRFTGSFASTRPKLTWDEDNRERKEKLGKAAKENLDNLSDFDDLVAGSDEDDEPDKDAMNALFEAAGIGREQEESIKVDWTPIAKGSDEEMVSDNEETMAAQPKKKKGGTFDDFLERRKMVRKERKAKVKELKQKAKEENIQFQKLIAAQVSEKKKLKKAEKAMILPANINDERFAALFESADYAIDKADKRFKGGNLADQQVQIRAEKKRKQVHKLEENPEIIDSKSLVEKLKMKAGKMKKLR</sequence>
<reference evidence="2" key="1">
    <citation type="submission" date="2022-11" db="UniProtKB">
        <authorList>
            <consortium name="WormBaseParasite"/>
        </authorList>
    </citation>
    <scope>IDENTIFICATION</scope>
</reference>
<name>A0AC34RMI5_9BILA</name>
<organism evidence="1 2">
    <name type="scientific">Panagrolaimus sp. JU765</name>
    <dbReference type="NCBI Taxonomy" id="591449"/>
    <lineage>
        <taxon>Eukaryota</taxon>
        <taxon>Metazoa</taxon>
        <taxon>Ecdysozoa</taxon>
        <taxon>Nematoda</taxon>
        <taxon>Chromadorea</taxon>
        <taxon>Rhabditida</taxon>
        <taxon>Tylenchina</taxon>
        <taxon>Panagrolaimomorpha</taxon>
        <taxon>Panagrolaimoidea</taxon>
        <taxon>Panagrolaimidae</taxon>
        <taxon>Panagrolaimus</taxon>
    </lineage>
</organism>